<reference evidence="7" key="1">
    <citation type="submission" date="2016-10" db="EMBL/GenBank/DDBJ databases">
        <title>Frankia sp. NRRL B-16386 Genome sequencing.</title>
        <authorList>
            <person name="Ghodhbane-Gtari F."/>
            <person name="Swanson E."/>
            <person name="Gueddou A."/>
            <person name="Hezbri K."/>
            <person name="Ktari K."/>
            <person name="Nouioui I."/>
            <person name="Morris K."/>
            <person name="Simpson S."/>
            <person name="Abebe-Akele F."/>
            <person name="Thomas K."/>
            <person name="Gtari M."/>
            <person name="Tisa L.S."/>
        </authorList>
    </citation>
    <scope>NUCLEOTIDE SEQUENCE [LARGE SCALE GENOMIC DNA]</scope>
    <source>
        <strain evidence="7">NRRL B-16386</strain>
    </source>
</reference>
<keyword evidence="7" id="KW-1185">Reference proteome</keyword>
<evidence type="ECO:0000313" key="7">
    <source>
        <dbReference type="Proteomes" id="UP000188929"/>
    </source>
</evidence>
<dbReference type="PANTHER" id="PTHR42781">
    <property type="entry name" value="SPERMIDINE/PUTRESCINE IMPORT ATP-BINDING PROTEIN POTA"/>
    <property type="match status" value="1"/>
</dbReference>
<dbReference type="Proteomes" id="UP000188929">
    <property type="component" value="Unassembled WGS sequence"/>
</dbReference>
<dbReference type="AlphaFoldDB" id="A0A1V2IA29"/>
<dbReference type="PANTHER" id="PTHR42781:SF4">
    <property type="entry name" value="SPERMIDINE_PUTRESCINE IMPORT ATP-BINDING PROTEIN POTA"/>
    <property type="match status" value="1"/>
</dbReference>
<dbReference type="InterPro" id="IPR050093">
    <property type="entry name" value="ABC_SmlMolc_Importer"/>
</dbReference>
<organism evidence="6 7">
    <name type="scientific">Pseudofrankia asymbiotica</name>
    <dbReference type="NCBI Taxonomy" id="1834516"/>
    <lineage>
        <taxon>Bacteria</taxon>
        <taxon>Bacillati</taxon>
        <taxon>Actinomycetota</taxon>
        <taxon>Actinomycetes</taxon>
        <taxon>Frankiales</taxon>
        <taxon>Frankiaceae</taxon>
        <taxon>Pseudofrankia</taxon>
    </lineage>
</organism>
<dbReference type="RefSeq" id="WP_076817858.1">
    <property type="nucleotide sequence ID" value="NZ_MOMC01000031.1"/>
</dbReference>
<dbReference type="SMART" id="SM00382">
    <property type="entry name" value="AAA"/>
    <property type="match status" value="1"/>
</dbReference>
<dbReference type="OrthoDB" id="9802264at2"/>
<feature type="region of interest" description="Disordered" evidence="4">
    <location>
        <begin position="238"/>
        <end position="280"/>
    </location>
</feature>
<dbReference type="Gene3D" id="3.40.50.300">
    <property type="entry name" value="P-loop containing nucleotide triphosphate hydrolases"/>
    <property type="match status" value="1"/>
</dbReference>
<evidence type="ECO:0000313" key="6">
    <source>
        <dbReference type="EMBL" id="ONH29780.1"/>
    </source>
</evidence>
<keyword evidence="2" id="KW-0547">Nucleotide-binding</keyword>
<evidence type="ECO:0000259" key="5">
    <source>
        <dbReference type="PROSITE" id="PS50893"/>
    </source>
</evidence>
<evidence type="ECO:0000256" key="4">
    <source>
        <dbReference type="SAM" id="MobiDB-lite"/>
    </source>
</evidence>
<evidence type="ECO:0000256" key="2">
    <source>
        <dbReference type="ARBA" id="ARBA00022741"/>
    </source>
</evidence>
<gene>
    <name evidence="6" type="ORF">BL253_16200</name>
</gene>
<proteinExistence type="predicted"/>
<protein>
    <submittedName>
        <fullName evidence="6">ABC transporter</fullName>
    </submittedName>
</protein>
<dbReference type="InterPro" id="IPR027417">
    <property type="entry name" value="P-loop_NTPase"/>
</dbReference>
<evidence type="ECO:0000256" key="3">
    <source>
        <dbReference type="ARBA" id="ARBA00022840"/>
    </source>
</evidence>
<dbReference type="InterPro" id="IPR003593">
    <property type="entry name" value="AAA+_ATPase"/>
</dbReference>
<dbReference type="PROSITE" id="PS50893">
    <property type="entry name" value="ABC_TRANSPORTER_2"/>
    <property type="match status" value="1"/>
</dbReference>
<dbReference type="InterPro" id="IPR003439">
    <property type="entry name" value="ABC_transporter-like_ATP-bd"/>
</dbReference>
<accession>A0A1V2IA29</accession>
<dbReference type="GO" id="GO:0016887">
    <property type="term" value="F:ATP hydrolysis activity"/>
    <property type="evidence" value="ECO:0007669"/>
    <property type="project" value="InterPro"/>
</dbReference>
<dbReference type="STRING" id="1834516.BL253_16200"/>
<dbReference type="EMBL" id="MOMC01000031">
    <property type="protein sequence ID" value="ONH29780.1"/>
    <property type="molecule type" value="Genomic_DNA"/>
</dbReference>
<feature type="domain" description="ABC transporter" evidence="5">
    <location>
        <begin position="12"/>
        <end position="256"/>
    </location>
</feature>
<keyword evidence="3" id="KW-0067">ATP-binding</keyword>
<keyword evidence="1" id="KW-0813">Transport</keyword>
<dbReference type="SUPFAM" id="SSF52540">
    <property type="entry name" value="P-loop containing nucleoside triphosphate hydrolases"/>
    <property type="match status" value="1"/>
</dbReference>
<name>A0A1V2IA29_9ACTN</name>
<dbReference type="Pfam" id="PF00005">
    <property type="entry name" value="ABC_tran"/>
    <property type="match status" value="1"/>
</dbReference>
<comment type="caution">
    <text evidence="6">The sequence shown here is derived from an EMBL/GenBank/DDBJ whole genome shotgun (WGS) entry which is preliminary data.</text>
</comment>
<evidence type="ECO:0000256" key="1">
    <source>
        <dbReference type="ARBA" id="ARBA00022448"/>
    </source>
</evidence>
<dbReference type="GO" id="GO:0005524">
    <property type="term" value="F:ATP binding"/>
    <property type="evidence" value="ECO:0007669"/>
    <property type="project" value="UniProtKB-KW"/>
</dbReference>
<sequence>MAQGMGRYAGEVQLIGLTHHHPGAAAAAVSGVDLTVAPGAALALVGPAGAGKTTVLRLVAGLCAPSEGHVLLGGAEAADLPAARRHVAAVFGHYSLFPFLDVAANVAFGLRGGALGSRARALATPSGQAVAARRVREALELVRLGDYARRRPPQLSPAHQQRVAIARALVLRPRVLVLDEPLGTVDDEDLRVRLAADLRTLHRQLGVTLLYATRSAGEASAVADRVAVLSDGRLLLEAEPAEDAAARPRDEDPAAADEQPDAGRRMLATTDTPEAGAPAA</sequence>